<dbReference type="EMBL" id="LIAE01008813">
    <property type="protein sequence ID" value="PAV72347.1"/>
    <property type="molecule type" value="Genomic_DNA"/>
</dbReference>
<evidence type="ECO:0000313" key="2">
    <source>
        <dbReference type="EMBL" id="PAV72347.1"/>
    </source>
</evidence>
<organism evidence="2 3">
    <name type="scientific">Diploscapter pachys</name>
    <dbReference type="NCBI Taxonomy" id="2018661"/>
    <lineage>
        <taxon>Eukaryota</taxon>
        <taxon>Metazoa</taxon>
        <taxon>Ecdysozoa</taxon>
        <taxon>Nematoda</taxon>
        <taxon>Chromadorea</taxon>
        <taxon>Rhabditida</taxon>
        <taxon>Rhabditina</taxon>
        <taxon>Rhabditomorpha</taxon>
        <taxon>Rhabditoidea</taxon>
        <taxon>Rhabditidae</taxon>
        <taxon>Diploscapter</taxon>
    </lineage>
</organism>
<feature type="region of interest" description="Disordered" evidence="1">
    <location>
        <begin position="1"/>
        <end position="23"/>
    </location>
</feature>
<dbReference type="AlphaFoldDB" id="A0A2A2KEK4"/>
<sequence length="100" mass="10350">MQRAARVFTGGAELGGQDPPSSIVHEGDNGLSGAFGIGTLDIVDAACAVFEQQIDRALMPPFTRSVQCAVIGASVQAIDLCASSQQQCDDLVVARLGRCV</sequence>
<evidence type="ECO:0000313" key="3">
    <source>
        <dbReference type="Proteomes" id="UP000218231"/>
    </source>
</evidence>
<comment type="caution">
    <text evidence="2">The sequence shown here is derived from an EMBL/GenBank/DDBJ whole genome shotgun (WGS) entry which is preliminary data.</text>
</comment>
<dbReference type="Proteomes" id="UP000218231">
    <property type="component" value="Unassembled WGS sequence"/>
</dbReference>
<name>A0A2A2KEK4_9BILA</name>
<accession>A0A2A2KEK4</accession>
<gene>
    <name evidence="2" type="ORF">WR25_15888</name>
</gene>
<evidence type="ECO:0000256" key="1">
    <source>
        <dbReference type="SAM" id="MobiDB-lite"/>
    </source>
</evidence>
<proteinExistence type="predicted"/>
<keyword evidence="3" id="KW-1185">Reference proteome</keyword>
<reference evidence="2 3" key="1">
    <citation type="journal article" date="2017" name="Curr. Biol.">
        <title>Genome architecture and evolution of a unichromosomal asexual nematode.</title>
        <authorList>
            <person name="Fradin H."/>
            <person name="Zegar C."/>
            <person name="Gutwein M."/>
            <person name="Lucas J."/>
            <person name="Kovtun M."/>
            <person name="Corcoran D."/>
            <person name="Baugh L.R."/>
            <person name="Kiontke K."/>
            <person name="Gunsalus K."/>
            <person name="Fitch D.H."/>
            <person name="Piano F."/>
        </authorList>
    </citation>
    <scope>NUCLEOTIDE SEQUENCE [LARGE SCALE GENOMIC DNA]</scope>
    <source>
        <strain evidence="2">PF1309</strain>
    </source>
</reference>
<protein>
    <submittedName>
        <fullName evidence="2">Uncharacterized protein</fullName>
    </submittedName>
</protein>